<dbReference type="PANTHER" id="PTHR38102:SF1">
    <property type="entry name" value="PERIPLASMIC CHAPERONE SPY"/>
    <property type="match status" value="1"/>
</dbReference>
<dbReference type="GO" id="GO:0030288">
    <property type="term" value="C:outer membrane-bounded periplasmic space"/>
    <property type="evidence" value="ECO:0007669"/>
    <property type="project" value="TreeGrafter"/>
</dbReference>
<dbReference type="EMBL" id="QZEI01000047">
    <property type="protein sequence ID" value="RLV58992.1"/>
    <property type="molecule type" value="Genomic_DNA"/>
</dbReference>
<sequence>MTISTTKKLMAAAMLTCSALAPIAVYAKPDAGTKCMQQVQKRGHHKLMKFFRKLDLTADQKQQIKDIYKAYRQEQKSLRPTKEDRQAYAEQVKALVQSADFDAQAAANLVDQRSQLRQQQAVATMKLRHDMSQVLTPEQQAKAEQLRAAKKARSDQ</sequence>
<dbReference type="InterPro" id="IPR012899">
    <property type="entry name" value="LTXXQ"/>
</dbReference>
<feature type="region of interest" description="Disordered" evidence="5">
    <location>
        <begin position="134"/>
        <end position="156"/>
    </location>
</feature>
<keyword evidence="8" id="KW-1185">Reference proteome</keyword>
<keyword evidence="4" id="KW-0574">Periplasm</keyword>
<comment type="subcellular location">
    <subcellularLocation>
        <location evidence="1">Periplasm</location>
    </subcellularLocation>
</comment>
<dbReference type="Gene3D" id="1.20.120.1490">
    <property type="match status" value="1"/>
</dbReference>
<evidence type="ECO:0000256" key="4">
    <source>
        <dbReference type="ARBA" id="ARBA00022764"/>
    </source>
</evidence>
<evidence type="ECO:0000313" key="7">
    <source>
        <dbReference type="EMBL" id="RLV58992.1"/>
    </source>
</evidence>
<dbReference type="Proteomes" id="UP000281474">
    <property type="component" value="Unassembled WGS sequence"/>
</dbReference>
<dbReference type="AlphaFoldDB" id="A0A3L8PY70"/>
<reference evidence="7 8" key="1">
    <citation type="submission" date="2018-09" db="EMBL/GenBank/DDBJ databases">
        <title>Phylogeny of the Shewanellaceae, and recommendation for two new genera, Pseudoshewanella and Parashewanella.</title>
        <authorList>
            <person name="Wang G."/>
        </authorList>
    </citation>
    <scope>NUCLEOTIDE SEQUENCE [LARGE SCALE GENOMIC DNA]</scope>
    <source>
        <strain evidence="7 8">C51</strain>
    </source>
</reference>
<feature type="compositionally biased region" description="Basic and acidic residues" evidence="5">
    <location>
        <begin position="144"/>
        <end position="156"/>
    </location>
</feature>
<dbReference type="CDD" id="cd09916">
    <property type="entry name" value="CpxP_like"/>
    <property type="match status" value="1"/>
</dbReference>
<comment type="caution">
    <text evidence="7">The sequence shown here is derived from an EMBL/GenBank/DDBJ whole genome shotgun (WGS) entry which is preliminary data.</text>
</comment>
<dbReference type="InterPro" id="IPR052211">
    <property type="entry name" value="Cpx_auxiliary_protein"/>
</dbReference>
<dbReference type="PANTHER" id="PTHR38102">
    <property type="entry name" value="PERIPLASMIC CHAPERONE SPY"/>
    <property type="match status" value="1"/>
</dbReference>
<dbReference type="PIRSF" id="PIRSF034445">
    <property type="entry name" value="CpxP_Spy"/>
    <property type="match status" value="1"/>
</dbReference>
<protein>
    <submittedName>
        <fullName evidence="7">Periplasmic heavy metal sensor</fullName>
    </submittedName>
</protein>
<evidence type="ECO:0000256" key="3">
    <source>
        <dbReference type="ARBA" id="ARBA00022729"/>
    </source>
</evidence>
<evidence type="ECO:0000256" key="2">
    <source>
        <dbReference type="ARBA" id="ARBA00008441"/>
    </source>
</evidence>
<keyword evidence="3 6" id="KW-0732">Signal</keyword>
<evidence type="ECO:0000256" key="6">
    <source>
        <dbReference type="SAM" id="SignalP"/>
    </source>
</evidence>
<name>A0A3L8PY70_9GAMM</name>
<feature type="signal peptide" evidence="6">
    <location>
        <begin position="1"/>
        <end position="27"/>
    </location>
</feature>
<evidence type="ECO:0000256" key="5">
    <source>
        <dbReference type="SAM" id="MobiDB-lite"/>
    </source>
</evidence>
<evidence type="ECO:0000256" key="1">
    <source>
        <dbReference type="ARBA" id="ARBA00004418"/>
    </source>
</evidence>
<organism evidence="7 8">
    <name type="scientific">Parashewanella curva</name>
    <dbReference type="NCBI Taxonomy" id="2338552"/>
    <lineage>
        <taxon>Bacteria</taxon>
        <taxon>Pseudomonadati</taxon>
        <taxon>Pseudomonadota</taxon>
        <taxon>Gammaproteobacteria</taxon>
        <taxon>Alteromonadales</taxon>
        <taxon>Shewanellaceae</taxon>
        <taxon>Parashewanella</taxon>
    </lineage>
</organism>
<comment type="similarity">
    <text evidence="2">Belongs to the CpxP/Spy family.</text>
</comment>
<dbReference type="Pfam" id="PF07813">
    <property type="entry name" value="LTXXQ"/>
    <property type="match status" value="1"/>
</dbReference>
<feature type="chain" id="PRO_5018102345" evidence="6">
    <location>
        <begin position="28"/>
        <end position="156"/>
    </location>
</feature>
<evidence type="ECO:0000313" key="8">
    <source>
        <dbReference type="Proteomes" id="UP000281474"/>
    </source>
</evidence>
<accession>A0A3L8PY70</accession>
<dbReference type="GO" id="GO:0051082">
    <property type="term" value="F:unfolded protein binding"/>
    <property type="evidence" value="ECO:0007669"/>
    <property type="project" value="TreeGrafter"/>
</dbReference>
<proteinExistence type="inferred from homology"/>
<gene>
    <name evidence="7" type="ORF">D5018_14275</name>
</gene>
<dbReference type="OrthoDB" id="6227479at2"/>
<dbReference type="RefSeq" id="WP_121839676.1">
    <property type="nucleotide sequence ID" value="NZ_ML014796.1"/>
</dbReference>